<evidence type="ECO:0000313" key="8">
    <source>
        <dbReference type="Proteomes" id="UP000693672"/>
    </source>
</evidence>
<feature type="region of interest" description="Disordered" evidence="5">
    <location>
        <begin position="22"/>
        <end position="48"/>
    </location>
</feature>
<dbReference type="InterPro" id="IPR006059">
    <property type="entry name" value="SBP"/>
</dbReference>
<evidence type="ECO:0000256" key="6">
    <source>
        <dbReference type="SAM" id="SignalP"/>
    </source>
</evidence>
<evidence type="ECO:0000256" key="2">
    <source>
        <dbReference type="ARBA" id="ARBA00008520"/>
    </source>
</evidence>
<keyword evidence="8" id="KW-1185">Reference proteome</keyword>
<feature type="signal peptide" evidence="6">
    <location>
        <begin position="1"/>
        <end position="19"/>
    </location>
</feature>
<dbReference type="Proteomes" id="UP000693672">
    <property type="component" value="Unassembled WGS sequence"/>
</dbReference>
<organism evidence="7 8">
    <name type="scientific">Paenibacillus solanacearum</name>
    <dbReference type="NCBI Taxonomy" id="2048548"/>
    <lineage>
        <taxon>Bacteria</taxon>
        <taxon>Bacillati</taxon>
        <taxon>Bacillota</taxon>
        <taxon>Bacilli</taxon>
        <taxon>Bacillales</taxon>
        <taxon>Paenibacillaceae</taxon>
        <taxon>Paenibacillus</taxon>
    </lineage>
</organism>
<evidence type="ECO:0000313" key="7">
    <source>
        <dbReference type="EMBL" id="CAG7646743.1"/>
    </source>
</evidence>
<protein>
    <recommendedName>
        <fullName evidence="9">Extracellular solute-binding protein</fullName>
    </recommendedName>
</protein>
<dbReference type="Pfam" id="PF01547">
    <property type="entry name" value="SBP_bac_1"/>
    <property type="match status" value="1"/>
</dbReference>
<proteinExistence type="inferred from homology"/>
<dbReference type="PANTHER" id="PTHR43649">
    <property type="entry name" value="ARABINOSE-BINDING PROTEIN-RELATED"/>
    <property type="match status" value="1"/>
</dbReference>
<name>A0A916NRE0_9BACL</name>
<dbReference type="RefSeq" id="WP_218094955.1">
    <property type="nucleotide sequence ID" value="NZ_CAJVAS010000035.1"/>
</dbReference>
<dbReference type="PROSITE" id="PS51257">
    <property type="entry name" value="PROKAR_LIPOPROTEIN"/>
    <property type="match status" value="1"/>
</dbReference>
<accession>A0A916NRE0</accession>
<evidence type="ECO:0000256" key="5">
    <source>
        <dbReference type="SAM" id="MobiDB-lite"/>
    </source>
</evidence>
<evidence type="ECO:0008006" key="9">
    <source>
        <dbReference type="Google" id="ProtNLM"/>
    </source>
</evidence>
<keyword evidence="4 6" id="KW-0732">Signal</keyword>
<feature type="chain" id="PRO_5038536500" description="Extracellular solute-binding protein" evidence="6">
    <location>
        <begin position="20"/>
        <end position="437"/>
    </location>
</feature>
<sequence length="437" mass="48173">MTKNRLLCLSMLAAAAALAGCSQSDPTSPKNGPSGATAESPAAGQAAVNRTEPVTLTILASSTELEFESMLIEPVKKKYPHLTLNIIQKGKGASMKELVAAGQVPDLFTDWTGGMMDLKDLDVFADISPLIQSQRIDLNRFSPNALDSIKVNSDGVLYGLPFNLQLFMMVYNKDIFDKFGIPYPQDGMTWTQTVNLAKQLTRLDNGIQYRGLDPDGVQRLGLSLSQIIVNGKTNKADVVNEQWKKVFELGKSMFSIPGNGQTANPFNDFTKEKRLAMFATYNRLTQFEAPSKEGLRWDIAQYPSFEERPNTYGLSNPWMMFISKQSPHKAQAMQVIDVLTSDEVQLINARTSAKQSPLSHPRMKTEFGADLPYLAGKNLAAIFKSQPAPAPAYSDFYSKATPLLLSSFADYANDKIDVNTALREADEKINKMISEGK</sequence>
<dbReference type="GO" id="GO:0030313">
    <property type="term" value="C:cell envelope"/>
    <property type="evidence" value="ECO:0007669"/>
    <property type="project" value="UniProtKB-SubCell"/>
</dbReference>
<feature type="compositionally biased region" description="Polar residues" evidence="5">
    <location>
        <begin position="22"/>
        <end position="31"/>
    </location>
</feature>
<dbReference type="PANTHER" id="PTHR43649:SF31">
    <property type="entry name" value="SN-GLYCEROL-3-PHOSPHATE-BINDING PERIPLASMIC PROTEIN UGPB"/>
    <property type="match status" value="1"/>
</dbReference>
<keyword evidence="3" id="KW-0813">Transport</keyword>
<gene>
    <name evidence="7" type="ORF">PAESOLCIP111_05234</name>
</gene>
<comment type="subcellular location">
    <subcellularLocation>
        <location evidence="1">Cell envelope</location>
    </subcellularLocation>
</comment>
<evidence type="ECO:0000256" key="1">
    <source>
        <dbReference type="ARBA" id="ARBA00004196"/>
    </source>
</evidence>
<comment type="caution">
    <text evidence="7">The sequence shown here is derived from an EMBL/GenBank/DDBJ whole genome shotgun (WGS) entry which is preliminary data.</text>
</comment>
<dbReference type="InterPro" id="IPR050490">
    <property type="entry name" value="Bact_solute-bd_prot1"/>
</dbReference>
<evidence type="ECO:0000256" key="3">
    <source>
        <dbReference type="ARBA" id="ARBA00022448"/>
    </source>
</evidence>
<dbReference type="EMBL" id="CAJVAS010000035">
    <property type="protein sequence ID" value="CAG7646743.1"/>
    <property type="molecule type" value="Genomic_DNA"/>
</dbReference>
<dbReference type="AlphaFoldDB" id="A0A916NRE0"/>
<reference evidence="7" key="1">
    <citation type="submission" date="2021-06" db="EMBL/GenBank/DDBJ databases">
        <authorList>
            <person name="Criscuolo A."/>
        </authorList>
    </citation>
    <scope>NUCLEOTIDE SEQUENCE</scope>
    <source>
        <strain evidence="7">CIP111600</strain>
    </source>
</reference>
<comment type="similarity">
    <text evidence="2">Belongs to the bacterial solute-binding protein 1 family.</text>
</comment>
<evidence type="ECO:0000256" key="4">
    <source>
        <dbReference type="ARBA" id="ARBA00022729"/>
    </source>
</evidence>